<gene>
    <name evidence="2" type="ORF">VTH8203_02449</name>
</gene>
<proteinExistence type="predicted"/>
<dbReference type="AlphaFoldDB" id="A0A240EJF3"/>
<accession>A0A240EJF3</accession>
<protein>
    <recommendedName>
        <fullName evidence="1">Transposase IS204/IS1001/IS1096/IS1165 helix-turn-helix domain-containing protein</fullName>
    </recommendedName>
</protein>
<organism evidence="2 3">
    <name type="scientific">Vibrio thalassae</name>
    <dbReference type="NCBI Taxonomy" id="1243014"/>
    <lineage>
        <taxon>Bacteria</taxon>
        <taxon>Pseudomonadati</taxon>
        <taxon>Pseudomonadota</taxon>
        <taxon>Gammaproteobacteria</taxon>
        <taxon>Vibrionales</taxon>
        <taxon>Vibrionaceae</taxon>
        <taxon>Vibrio</taxon>
    </lineage>
</organism>
<reference evidence="3" key="1">
    <citation type="submission" date="2016-06" db="EMBL/GenBank/DDBJ databases">
        <authorList>
            <person name="Rodrigo-Torres L."/>
            <person name="Arahal R.D."/>
            <person name="Lucena T."/>
        </authorList>
    </citation>
    <scope>NUCLEOTIDE SEQUENCE [LARGE SCALE GENOMIC DNA]</scope>
    <source>
        <strain evidence="3">CECT8203</strain>
    </source>
</reference>
<sequence length="170" mass="19433">MSFAYKWGLNVECVTRVQNVESLELHMTSKKKHGVISIFQHHCHITAKIPIVHCKTHGVKLIEVPWARPDSGFTLLFEEVAVTLVREMPVNVAAKFMEVTDKRLWRVVEHYMEQALSRLDLSPLQAFGFDETASKCGHNYVTELKTFIEKHGAKPAQVLEVVCDMSLRPF</sequence>
<feature type="domain" description="Transposase IS204/IS1001/IS1096/IS1165 helix-turn-helix" evidence="1">
    <location>
        <begin position="63"/>
        <end position="111"/>
    </location>
</feature>
<evidence type="ECO:0000313" key="3">
    <source>
        <dbReference type="Proteomes" id="UP000219336"/>
    </source>
</evidence>
<evidence type="ECO:0000313" key="2">
    <source>
        <dbReference type="EMBL" id="SNX48812.1"/>
    </source>
</evidence>
<evidence type="ECO:0000259" key="1">
    <source>
        <dbReference type="Pfam" id="PF13542"/>
    </source>
</evidence>
<dbReference type="EMBL" id="OANU01000035">
    <property type="protein sequence ID" value="SNX48812.1"/>
    <property type="molecule type" value="Genomic_DNA"/>
</dbReference>
<name>A0A240EJF3_9VIBR</name>
<keyword evidence="3" id="KW-1185">Reference proteome</keyword>
<dbReference type="Pfam" id="PF13542">
    <property type="entry name" value="HTH_Tnp_ISL3"/>
    <property type="match status" value="1"/>
</dbReference>
<dbReference type="InterPro" id="IPR032877">
    <property type="entry name" value="Transposase_HTH"/>
</dbReference>
<dbReference type="Proteomes" id="UP000219336">
    <property type="component" value="Unassembled WGS sequence"/>
</dbReference>